<dbReference type="AlphaFoldDB" id="A0A1M7IX85"/>
<proteinExistence type="predicted"/>
<dbReference type="InterPro" id="IPR011701">
    <property type="entry name" value="MFS"/>
</dbReference>
<dbReference type="GO" id="GO:0005886">
    <property type="term" value="C:plasma membrane"/>
    <property type="evidence" value="ECO:0007669"/>
    <property type="project" value="UniProtKB-SubCell"/>
</dbReference>
<feature type="domain" description="Major facilitator superfamily (MFS) profile" evidence="8">
    <location>
        <begin position="6"/>
        <end position="394"/>
    </location>
</feature>
<reference evidence="9 10" key="1">
    <citation type="submission" date="2016-11" db="EMBL/GenBank/DDBJ databases">
        <authorList>
            <person name="Jaros S."/>
            <person name="Januszkiewicz K."/>
            <person name="Wedrychowicz H."/>
        </authorList>
    </citation>
    <scope>NUCLEOTIDE SEQUENCE [LARGE SCALE GENOMIC DNA]</scope>
    <source>
        <strain evidence="9 10">CGMCC 1.10681</strain>
    </source>
</reference>
<keyword evidence="4 7" id="KW-0812">Transmembrane</keyword>
<feature type="transmembrane region" description="Helical" evidence="7">
    <location>
        <begin position="163"/>
        <end position="184"/>
    </location>
</feature>
<dbReference type="Gene3D" id="1.20.1250.20">
    <property type="entry name" value="MFS general substrate transporter like domains"/>
    <property type="match status" value="1"/>
</dbReference>
<dbReference type="InterPro" id="IPR036259">
    <property type="entry name" value="MFS_trans_sf"/>
</dbReference>
<dbReference type="SUPFAM" id="SSF103473">
    <property type="entry name" value="MFS general substrate transporter"/>
    <property type="match status" value="1"/>
</dbReference>
<gene>
    <name evidence="9" type="ORF">SAMN05216179_0184</name>
</gene>
<accession>A0A1M7IX85</accession>
<dbReference type="CDD" id="cd06173">
    <property type="entry name" value="MFS_MefA_like"/>
    <property type="match status" value="1"/>
</dbReference>
<feature type="transmembrane region" description="Helical" evidence="7">
    <location>
        <begin position="250"/>
        <end position="270"/>
    </location>
</feature>
<evidence type="ECO:0000256" key="1">
    <source>
        <dbReference type="ARBA" id="ARBA00004651"/>
    </source>
</evidence>
<feature type="transmembrane region" description="Helical" evidence="7">
    <location>
        <begin position="9"/>
        <end position="33"/>
    </location>
</feature>
<dbReference type="InterPro" id="IPR020846">
    <property type="entry name" value="MFS_dom"/>
</dbReference>
<dbReference type="RefSeq" id="WP_084543302.1">
    <property type="nucleotide sequence ID" value="NZ_FRCZ01000001.1"/>
</dbReference>
<dbReference type="Proteomes" id="UP000184184">
    <property type="component" value="Unassembled WGS sequence"/>
</dbReference>
<keyword evidence="6 7" id="KW-0472">Membrane</keyword>
<organism evidence="9 10">
    <name type="scientific">Gracilibacillus kekensis</name>
    <dbReference type="NCBI Taxonomy" id="1027249"/>
    <lineage>
        <taxon>Bacteria</taxon>
        <taxon>Bacillati</taxon>
        <taxon>Bacillota</taxon>
        <taxon>Bacilli</taxon>
        <taxon>Bacillales</taxon>
        <taxon>Bacillaceae</taxon>
        <taxon>Gracilibacillus</taxon>
    </lineage>
</organism>
<dbReference type="Pfam" id="PF07690">
    <property type="entry name" value="MFS_1"/>
    <property type="match status" value="1"/>
</dbReference>
<dbReference type="PANTHER" id="PTHR23513">
    <property type="entry name" value="INTEGRAL MEMBRANE EFFLUX PROTEIN-RELATED"/>
    <property type="match status" value="1"/>
</dbReference>
<comment type="subcellular location">
    <subcellularLocation>
        <location evidence="1">Cell membrane</location>
        <topology evidence="1">Multi-pass membrane protein</topology>
    </subcellularLocation>
</comment>
<feature type="transmembrane region" description="Helical" evidence="7">
    <location>
        <begin position="215"/>
        <end position="238"/>
    </location>
</feature>
<dbReference type="PROSITE" id="PS50850">
    <property type="entry name" value="MFS"/>
    <property type="match status" value="1"/>
</dbReference>
<protein>
    <submittedName>
        <fullName evidence="9">Transmembrane secretion effector</fullName>
    </submittedName>
</protein>
<keyword evidence="3" id="KW-1003">Cell membrane</keyword>
<evidence type="ECO:0000259" key="8">
    <source>
        <dbReference type="PROSITE" id="PS50850"/>
    </source>
</evidence>
<feature type="transmembrane region" description="Helical" evidence="7">
    <location>
        <begin position="72"/>
        <end position="91"/>
    </location>
</feature>
<dbReference type="PANTHER" id="PTHR23513:SF6">
    <property type="entry name" value="MAJOR FACILITATOR SUPERFAMILY ASSOCIATED DOMAIN-CONTAINING PROTEIN"/>
    <property type="match status" value="1"/>
</dbReference>
<dbReference type="EMBL" id="FRCZ01000001">
    <property type="protein sequence ID" value="SHM45390.1"/>
    <property type="molecule type" value="Genomic_DNA"/>
</dbReference>
<feature type="transmembrane region" description="Helical" evidence="7">
    <location>
        <begin position="369"/>
        <end position="387"/>
    </location>
</feature>
<evidence type="ECO:0000313" key="10">
    <source>
        <dbReference type="Proteomes" id="UP000184184"/>
    </source>
</evidence>
<feature type="transmembrane region" description="Helical" evidence="7">
    <location>
        <begin position="97"/>
        <end position="115"/>
    </location>
</feature>
<evidence type="ECO:0000256" key="3">
    <source>
        <dbReference type="ARBA" id="ARBA00022475"/>
    </source>
</evidence>
<dbReference type="GO" id="GO:0022857">
    <property type="term" value="F:transmembrane transporter activity"/>
    <property type="evidence" value="ECO:0007669"/>
    <property type="project" value="InterPro"/>
</dbReference>
<dbReference type="OrthoDB" id="2957917at2"/>
<keyword evidence="10" id="KW-1185">Reference proteome</keyword>
<keyword evidence="5 7" id="KW-1133">Transmembrane helix</keyword>
<feature type="transmembrane region" description="Helical" evidence="7">
    <location>
        <begin position="39"/>
        <end position="60"/>
    </location>
</feature>
<keyword evidence="2" id="KW-0813">Transport</keyword>
<name>A0A1M7IX85_9BACI</name>
<feature type="transmembrane region" description="Helical" evidence="7">
    <location>
        <begin position="282"/>
        <end position="300"/>
    </location>
</feature>
<evidence type="ECO:0000313" key="9">
    <source>
        <dbReference type="EMBL" id="SHM45390.1"/>
    </source>
</evidence>
<evidence type="ECO:0000256" key="5">
    <source>
        <dbReference type="ARBA" id="ARBA00022989"/>
    </source>
</evidence>
<evidence type="ECO:0000256" key="7">
    <source>
        <dbReference type="SAM" id="Phobius"/>
    </source>
</evidence>
<evidence type="ECO:0000256" key="4">
    <source>
        <dbReference type="ARBA" id="ARBA00022692"/>
    </source>
</evidence>
<feature type="transmembrane region" description="Helical" evidence="7">
    <location>
        <begin position="345"/>
        <end position="363"/>
    </location>
</feature>
<feature type="transmembrane region" description="Helical" evidence="7">
    <location>
        <begin position="306"/>
        <end position="324"/>
    </location>
</feature>
<feature type="transmembrane region" description="Helical" evidence="7">
    <location>
        <begin position="135"/>
        <end position="157"/>
    </location>
</feature>
<evidence type="ECO:0000256" key="6">
    <source>
        <dbReference type="ARBA" id="ARBA00023136"/>
    </source>
</evidence>
<sequence>MRCIHHLKYIWSAFFFLEFGRYMYFIIISWILYEMTNDALYTGALVSVGFIPSLLINLLFGVIVDRFNRRKLTFYASLISAMTVLIIWILILNEWLTPISIILSHMIIQLMGSLFRPAIQALVAEIFDQKNLPRVFSQSGSAAIIGGLLGASCGGLIVGVTSAFTATSIVFTSFLLTSFAVQLIKENSTNDNRNLVKNNIRTDLADGFVYLRNNLFLLELFSVMFVGQLVFHTSIAFLSVYVNEYLEKSVSVYGFLDASISIGGVIAGMLGARWWNLNKRYLSINSLLVIASGLLLVGLSPYLVSVFLGAMLIGLGTTWIRVLLQSVQQIATDKAYHGRMASYRMICNQGSVVISAPILGWVANTYGANMVYVTLLLPVGVAILFSVRQQKNKKFIAITEESV</sequence>
<dbReference type="STRING" id="1027249.SAMN05216179_0184"/>
<evidence type="ECO:0000256" key="2">
    <source>
        <dbReference type="ARBA" id="ARBA00022448"/>
    </source>
</evidence>